<dbReference type="EMBL" id="VNHS01000007">
    <property type="protein sequence ID" value="TYP73057.1"/>
    <property type="molecule type" value="Genomic_DNA"/>
</dbReference>
<evidence type="ECO:0000256" key="2">
    <source>
        <dbReference type="ARBA" id="ARBA00023002"/>
    </source>
</evidence>
<accession>A0A5S5C189</accession>
<feature type="domain" description="6-phosphogluconate dehydrogenase NADP-binding" evidence="3">
    <location>
        <begin position="3"/>
        <end position="160"/>
    </location>
</feature>
<evidence type="ECO:0000313" key="5">
    <source>
        <dbReference type="EMBL" id="TYP73057.1"/>
    </source>
</evidence>
<keyword evidence="6" id="KW-1185">Reference proteome</keyword>
<keyword evidence="2" id="KW-0560">Oxidoreductase</keyword>
<feature type="domain" description="NADPH-dependent reductive aminase-like C-terminal" evidence="4">
    <location>
        <begin position="164"/>
        <end position="287"/>
    </location>
</feature>
<sequence length="287" mass="30277">MSDVSVIGLGPMGAALARTLLQKGLRITVWNRTSEKVNPLVAEGAAFAPQIADAVSASPIVIVCVANYEISHSLLGTAEAAAALAGRVLVQLSTGTPQDARNSETWAREQGAEYLDGAIMATPAQIGMPDTPIFISGVEAAFRRSEPILTILAGNLMYMGESVGAASAWDLAALSAMFGAMFGFFHGARIMEAEGHPVEAFGSLIADISPVFGQMIKYEGTVIQTGSYDHAQSTVKTCMGTAELWLKHAREAGINSEFPTFAMGLYTKAKAAGYENEELAAIMKVLR</sequence>
<dbReference type="GO" id="GO:0016491">
    <property type="term" value="F:oxidoreductase activity"/>
    <property type="evidence" value="ECO:0007669"/>
    <property type="project" value="UniProtKB-KW"/>
</dbReference>
<dbReference type="Proteomes" id="UP000323257">
    <property type="component" value="Unassembled WGS sequence"/>
</dbReference>
<protein>
    <submittedName>
        <fullName evidence="5">3-hydroxyisobutyrate dehydrogenase-like beta-hydroxyacid dehydrogenase</fullName>
    </submittedName>
</protein>
<dbReference type="OrthoDB" id="9786703at2"/>
<dbReference type="Gene3D" id="1.10.1040.10">
    <property type="entry name" value="N-(1-d-carboxylethyl)-l-norvaline Dehydrogenase, domain 2"/>
    <property type="match status" value="1"/>
</dbReference>
<comment type="caution">
    <text evidence="5">The sequence shown here is derived from an EMBL/GenBank/DDBJ whole genome shotgun (WGS) entry which is preliminary data.</text>
</comment>
<dbReference type="InterPro" id="IPR048666">
    <property type="entry name" value="RedAm-like_C"/>
</dbReference>
<evidence type="ECO:0000313" key="6">
    <source>
        <dbReference type="Proteomes" id="UP000323257"/>
    </source>
</evidence>
<dbReference type="InterPro" id="IPR015815">
    <property type="entry name" value="HIBADH-related"/>
</dbReference>
<evidence type="ECO:0000259" key="4">
    <source>
        <dbReference type="Pfam" id="PF21761"/>
    </source>
</evidence>
<comment type="similarity">
    <text evidence="1">Belongs to the HIBADH-related family.</text>
</comment>
<organism evidence="5 6">
    <name type="scientific">Paenibacillus methanolicus</name>
    <dbReference type="NCBI Taxonomy" id="582686"/>
    <lineage>
        <taxon>Bacteria</taxon>
        <taxon>Bacillati</taxon>
        <taxon>Bacillota</taxon>
        <taxon>Bacilli</taxon>
        <taxon>Bacillales</taxon>
        <taxon>Paenibacillaceae</taxon>
        <taxon>Paenibacillus</taxon>
    </lineage>
</organism>
<dbReference type="SUPFAM" id="SSF51735">
    <property type="entry name" value="NAD(P)-binding Rossmann-fold domains"/>
    <property type="match status" value="1"/>
</dbReference>
<dbReference type="RefSeq" id="WP_148930631.1">
    <property type="nucleotide sequence ID" value="NZ_VNHS01000007.1"/>
</dbReference>
<dbReference type="InterPro" id="IPR006115">
    <property type="entry name" value="6PGDH_NADP-bd"/>
</dbReference>
<dbReference type="PANTHER" id="PTHR43580">
    <property type="entry name" value="OXIDOREDUCTASE GLYR1-RELATED"/>
    <property type="match status" value="1"/>
</dbReference>
<reference evidence="5 6" key="1">
    <citation type="submission" date="2019-07" db="EMBL/GenBank/DDBJ databases">
        <title>Genomic Encyclopedia of Type Strains, Phase III (KMG-III): the genomes of soil and plant-associated and newly described type strains.</title>
        <authorList>
            <person name="Whitman W."/>
        </authorList>
    </citation>
    <scope>NUCLEOTIDE SEQUENCE [LARGE SCALE GENOMIC DNA]</scope>
    <source>
        <strain evidence="5 6">BL24</strain>
    </source>
</reference>
<gene>
    <name evidence="5" type="ORF">BCM02_10741</name>
</gene>
<evidence type="ECO:0000259" key="3">
    <source>
        <dbReference type="Pfam" id="PF03446"/>
    </source>
</evidence>
<evidence type="ECO:0000256" key="1">
    <source>
        <dbReference type="ARBA" id="ARBA00009080"/>
    </source>
</evidence>
<dbReference type="GO" id="GO:0050661">
    <property type="term" value="F:NADP binding"/>
    <property type="evidence" value="ECO:0007669"/>
    <property type="project" value="InterPro"/>
</dbReference>
<dbReference type="Gene3D" id="3.40.50.720">
    <property type="entry name" value="NAD(P)-binding Rossmann-like Domain"/>
    <property type="match status" value="1"/>
</dbReference>
<dbReference type="PIRSF" id="PIRSF000103">
    <property type="entry name" value="HIBADH"/>
    <property type="match status" value="1"/>
</dbReference>
<dbReference type="Pfam" id="PF03446">
    <property type="entry name" value="NAD_binding_2"/>
    <property type="match status" value="1"/>
</dbReference>
<dbReference type="InterPro" id="IPR051265">
    <property type="entry name" value="HIBADH-related_NP60_sf"/>
</dbReference>
<dbReference type="Pfam" id="PF21761">
    <property type="entry name" value="RedAm-like_C"/>
    <property type="match status" value="1"/>
</dbReference>
<dbReference type="InterPro" id="IPR013328">
    <property type="entry name" value="6PGD_dom2"/>
</dbReference>
<dbReference type="PANTHER" id="PTHR43580:SF2">
    <property type="entry name" value="CYTOKINE-LIKE NUCLEAR FACTOR N-PAC"/>
    <property type="match status" value="1"/>
</dbReference>
<dbReference type="InterPro" id="IPR036291">
    <property type="entry name" value="NAD(P)-bd_dom_sf"/>
</dbReference>
<proteinExistence type="inferred from homology"/>
<name>A0A5S5C189_9BACL</name>
<dbReference type="AlphaFoldDB" id="A0A5S5C189"/>